<name>A0A0J1BFZ5_RHOIS</name>
<dbReference type="EMBL" id="LECT01000017">
    <property type="protein sequence ID" value="KLU05465.1"/>
    <property type="molecule type" value="Genomic_DNA"/>
</dbReference>
<organism evidence="2 3">
    <name type="scientific">Rhodopirellula islandica</name>
    <dbReference type="NCBI Taxonomy" id="595434"/>
    <lineage>
        <taxon>Bacteria</taxon>
        <taxon>Pseudomonadati</taxon>
        <taxon>Planctomycetota</taxon>
        <taxon>Planctomycetia</taxon>
        <taxon>Pirellulales</taxon>
        <taxon>Pirellulaceae</taxon>
        <taxon>Rhodopirellula</taxon>
    </lineage>
</organism>
<dbReference type="AlphaFoldDB" id="A0A0J1BFZ5"/>
<dbReference type="Proteomes" id="UP000036367">
    <property type="component" value="Unassembled WGS sequence"/>
</dbReference>
<sequence length="38" mass="3975">MAGGTSDEQDFFLSGVRESCRGSQGVPTNNDARESGDP</sequence>
<feature type="region of interest" description="Disordered" evidence="1">
    <location>
        <begin position="1"/>
        <end position="38"/>
    </location>
</feature>
<evidence type="ECO:0000256" key="1">
    <source>
        <dbReference type="SAM" id="MobiDB-lite"/>
    </source>
</evidence>
<evidence type="ECO:0000313" key="2">
    <source>
        <dbReference type="EMBL" id="KLU05465.1"/>
    </source>
</evidence>
<proteinExistence type="predicted"/>
<feature type="compositionally biased region" description="Polar residues" evidence="1">
    <location>
        <begin position="21"/>
        <end position="30"/>
    </location>
</feature>
<dbReference type="STRING" id="595434.RISK_002097"/>
<gene>
    <name evidence="2" type="ORF">RISK_002097</name>
</gene>
<reference evidence="2" key="1">
    <citation type="submission" date="2015-05" db="EMBL/GenBank/DDBJ databases">
        <title>Permanent draft genome of Rhodopirellula islandicus K833.</title>
        <authorList>
            <person name="Kizina J."/>
            <person name="Richter M."/>
            <person name="Glockner F.O."/>
            <person name="Harder J."/>
        </authorList>
    </citation>
    <scope>NUCLEOTIDE SEQUENCE [LARGE SCALE GENOMIC DNA]</scope>
    <source>
        <strain evidence="2">K833</strain>
    </source>
</reference>
<accession>A0A0J1BFZ5</accession>
<protein>
    <submittedName>
        <fullName evidence="2">Uncharacterized protein</fullName>
    </submittedName>
</protein>
<evidence type="ECO:0000313" key="3">
    <source>
        <dbReference type="Proteomes" id="UP000036367"/>
    </source>
</evidence>
<comment type="caution">
    <text evidence="2">The sequence shown here is derived from an EMBL/GenBank/DDBJ whole genome shotgun (WGS) entry which is preliminary data.</text>
</comment>
<keyword evidence="3" id="KW-1185">Reference proteome</keyword>